<evidence type="ECO:0000313" key="3">
    <source>
        <dbReference type="Proteomes" id="UP001165082"/>
    </source>
</evidence>
<evidence type="ECO:0000256" key="1">
    <source>
        <dbReference type="SAM" id="Phobius"/>
    </source>
</evidence>
<keyword evidence="1" id="KW-1133">Transmembrane helix</keyword>
<protein>
    <recommendedName>
        <fullName evidence="4">Ceramidase</fullName>
    </recommendedName>
</protein>
<feature type="transmembrane region" description="Helical" evidence="1">
    <location>
        <begin position="12"/>
        <end position="33"/>
    </location>
</feature>
<dbReference type="EMBL" id="BRXZ01007726">
    <property type="protein sequence ID" value="GMI33017.1"/>
    <property type="molecule type" value="Genomic_DNA"/>
</dbReference>
<proteinExistence type="predicted"/>
<accession>A0A9W7G5R9</accession>
<evidence type="ECO:0000313" key="2">
    <source>
        <dbReference type="EMBL" id="GMI33017.1"/>
    </source>
</evidence>
<name>A0A9W7G5R9_9STRA</name>
<keyword evidence="3" id="KW-1185">Reference proteome</keyword>
<keyword evidence="1" id="KW-0472">Membrane</keyword>
<evidence type="ECO:0008006" key="4">
    <source>
        <dbReference type="Google" id="ProtNLM"/>
    </source>
</evidence>
<feature type="transmembrane region" description="Helical" evidence="1">
    <location>
        <begin position="190"/>
        <end position="212"/>
    </location>
</feature>
<feature type="transmembrane region" description="Helical" evidence="1">
    <location>
        <begin position="256"/>
        <end position="275"/>
    </location>
</feature>
<reference evidence="2" key="1">
    <citation type="submission" date="2022-07" db="EMBL/GenBank/DDBJ databases">
        <title>Genome analysis of Parmales, a sister group of diatoms, reveals the evolutionary specialization of diatoms from phago-mixotrophs to photoautotrophs.</title>
        <authorList>
            <person name="Ban H."/>
            <person name="Sato S."/>
            <person name="Yoshikawa S."/>
            <person name="Kazumasa Y."/>
            <person name="Nakamura Y."/>
            <person name="Ichinomiya M."/>
            <person name="Saitoh K."/>
            <person name="Sato N."/>
            <person name="Blanc-Mathieu R."/>
            <person name="Endo H."/>
            <person name="Kuwata A."/>
            <person name="Ogata H."/>
        </authorList>
    </citation>
    <scope>NUCLEOTIDE SEQUENCE</scope>
</reference>
<feature type="transmembrane region" description="Helical" evidence="1">
    <location>
        <begin position="224"/>
        <end position="244"/>
    </location>
</feature>
<dbReference type="Proteomes" id="UP001165082">
    <property type="component" value="Unassembled WGS sequence"/>
</dbReference>
<feature type="transmembrane region" description="Helical" evidence="1">
    <location>
        <begin position="295"/>
        <end position="313"/>
    </location>
</feature>
<keyword evidence="1" id="KW-0812">Transmembrane</keyword>
<feature type="transmembrane region" description="Helical" evidence="1">
    <location>
        <begin position="85"/>
        <end position="106"/>
    </location>
</feature>
<feature type="transmembrane region" description="Helical" evidence="1">
    <location>
        <begin position="160"/>
        <end position="178"/>
    </location>
</feature>
<sequence length="367" mass="41044">MSSEKSYLRSHAYHHLLLISFVTLIIIVVPLALNVSSLDGREVWGDVTEDLICAPDQNGCSALNLNEHYCERIVWSRFLRTPYNAMSNMAFVISSMITLSTVSLHYRWMDHQRPRVPPQNHLQRCDLLNKMYALLLAVGGLGSFVCHSAITYFSAQLDRAGIWMILTPVLAMTLLRWVPMTYGEAKGSCFYHGWIVFWYVLLPGGLSAFHLIDPTNALATPLLYIGIPIIVGGCISLAAVRFCLGKCGYIRETQSNYKLAAAAIVTAGVGFLFQVPERVGACDAGSGLVWKLTHAYWHILISLACFFNHRFCFFERLYVPDFGEKAGINASDRDSDQDSDNSLEMRKVDMEEENSAALSVKNIDVII</sequence>
<dbReference type="OrthoDB" id="192684at2759"/>
<organism evidence="2 3">
    <name type="scientific">Triparma retinervis</name>
    <dbReference type="NCBI Taxonomy" id="2557542"/>
    <lineage>
        <taxon>Eukaryota</taxon>
        <taxon>Sar</taxon>
        <taxon>Stramenopiles</taxon>
        <taxon>Ochrophyta</taxon>
        <taxon>Bolidophyceae</taxon>
        <taxon>Parmales</taxon>
        <taxon>Triparmaceae</taxon>
        <taxon>Triparma</taxon>
    </lineage>
</organism>
<comment type="caution">
    <text evidence="2">The sequence shown here is derived from an EMBL/GenBank/DDBJ whole genome shotgun (WGS) entry which is preliminary data.</text>
</comment>
<dbReference type="AlphaFoldDB" id="A0A9W7G5R9"/>
<feature type="transmembrane region" description="Helical" evidence="1">
    <location>
        <begin position="132"/>
        <end position="154"/>
    </location>
</feature>
<gene>
    <name evidence="2" type="ORF">TrRE_jg7019</name>
</gene>